<dbReference type="AlphaFoldDB" id="A0A0D2CPH6"/>
<comment type="subcellular location">
    <subcellularLocation>
        <location evidence="1">Nucleus</location>
    </subcellularLocation>
</comment>
<evidence type="ECO:0000256" key="6">
    <source>
        <dbReference type="ARBA" id="ARBA00023242"/>
    </source>
</evidence>
<dbReference type="GO" id="GO:0005634">
    <property type="term" value="C:nucleus"/>
    <property type="evidence" value="ECO:0007669"/>
    <property type="project" value="UniProtKB-SubCell"/>
</dbReference>
<dbReference type="Proteomes" id="UP000054266">
    <property type="component" value="Unassembled WGS sequence"/>
</dbReference>
<dbReference type="CDD" id="cd00067">
    <property type="entry name" value="GAL4"/>
    <property type="match status" value="1"/>
</dbReference>
<keyword evidence="3" id="KW-0805">Transcription regulation</keyword>
<gene>
    <name evidence="9" type="ORF">PV04_06323</name>
</gene>
<evidence type="ECO:0000256" key="5">
    <source>
        <dbReference type="ARBA" id="ARBA00023163"/>
    </source>
</evidence>
<organism evidence="9 10">
    <name type="scientific">Phialophora macrospora</name>
    <dbReference type="NCBI Taxonomy" id="1851006"/>
    <lineage>
        <taxon>Eukaryota</taxon>
        <taxon>Fungi</taxon>
        <taxon>Dikarya</taxon>
        <taxon>Ascomycota</taxon>
        <taxon>Pezizomycotina</taxon>
        <taxon>Eurotiomycetes</taxon>
        <taxon>Chaetothyriomycetidae</taxon>
        <taxon>Chaetothyriales</taxon>
        <taxon>Herpotrichiellaceae</taxon>
        <taxon>Phialophora</taxon>
    </lineage>
</organism>
<sequence>MSQTPESPISDPPTAGSSGTSTPRTRHACDSCYRRKIRCDGGTLPCDWCRHHNASCTFNRVQGGRKRRQAGSIKLRKKNIIRRMERIEQILTANFERPEAANHDPPPAGTTVLSDSPIDAVGQIFLSYYQLGDINVFHGVPLLSQDGQRWIGFRYEDSDPGKRQVPLWHNQQTPVPSGSPLRAGIQALPDRSIVEAYLTFYKTSDFANHLPLVDPVLFALTIEEAYSPTLTDSRRTSLIKAYIHAFLAVCALTDGQKEGLIPALDVKVDDVAEQLTADLFGARASTEAADTLMILVFYQFSCGNIHSADLTLSLASRILFMLGAHLYPGKAIDEIPEERQDLETRTTLHRRDLFWICYTLDMEITFRTGRPPIMTNTSCDLTFPAYYQRQISPGFTGVSRLPGDLRLSIIKSQAYEKLYSPHSLNNSDADILRDIRGLDDMLETWRLSLPAECRPTLTFSDDTKCSPKDFSPKNISPFLLRLEYHHCMTTIHQASSRCKNWTHNRTIDEGLTSSMELALESSRSLLSYLNSMGRPAFLPKLFWYSYSVTTVGKAEKPFTDASIVLWIHSRVVLFYPISASLILFSNILLNPSSPSAACDLRQLGECVEYVQKNFDSNVGLSESNWSHMKHVRRAAEEVFRLAQKAIAQGTQLESQAEGLEKDLERILVG</sequence>
<dbReference type="GO" id="GO:0000981">
    <property type="term" value="F:DNA-binding transcription factor activity, RNA polymerase II-specific"/>
    <property type="evidence" value="ECO:0007669"/>
    <property type="project" value="InterPro"/>
</dbReference>
<evidence type="ECO:0000256" key="7">
    <source>
        <dbReference type="SAM" id="MobiDB-lite"/>
    </source>
</evidence>
<feature type="domain" description="Zn(2)-C6 fungal-type" evidence="8">
    <location>
        <begin position="28"/>
        <end position="58"/>
    </location>
</feature>
<dbReference type="PROSITE" id="PS50048">
    <property type="entry name" value="ZN2_CY6_FUNGAL_2"/>
    <property type="match status" value="1"/>
</dbReference>
<dbReference type="GO" id="GO:0003677">
    <property type="term" value="F:DNA binding"/>
    <property type="evidence" value="ECO:0007669"/>
    <property type="project" value="UniProtKB-KW"/>
</dbReference>
<dbReference type="InterPro" id="IPR001138">
    <property type="entry name" value="Zn2Cys6_DnaBD"/>
</dbReference>
<keyword evidence="2" id="KW-0479">Metal-binding</keyword>
<protein>
    <recommendedName>
        <fullName evidence="8">Zn(2)-C6 fungal-type domain-containing protein</fullName>
    </recommendedName>
</protein>
<dbReference type="CDD" id="cd12148">
    <property type="entry name" value="fungal_TF_MHR"/>
    <property type="match status" value="1"/>
</dbReference>
<keyword evidence="4" id="KW-0238">DNA-binding</keyword>
<dbReference type="PANTHER" id="PTHR46910:SF37">
    <property type="entry name" value="ZN(II)2CYS6 TRANSCRIPTION FACTOR (EUROFUNG)"/>
    <property type="match status" value="1"/>
</dbReference>
<accession>A0A0D2CPH6</accession>
<keyword evidence="5" id="KW-0804">Transcription</keyword>
<dbReference type="GO" id="GO:0008270">
    <property type="term" value="F:zinc ion binding"/>
    <property type="evidence" value="ECO:0007669"/>
    <property type="project" value="InterPro"/>
</dbReference>
<dbReference type="Pfam" id="PF04082">
    <property type="entry name" value="Fungal_trans"/>
    <property type="match status" value="1"/>
</dbReference>
<evidence type="ECO:0000313" key="9">
    <source>
        <dbReference type="EMBL" id="KIW67046.1"/>
    </source>
</evidence>
<dbReference type="GO" id="GO:0006351">
    <property type="term" value="P:DNA-templated transcription"/>
    <property type="evidence" value="ECO:0007669"/>
    <property type="project" value="InterPro"/>
</dbReference>
<dbReference type="STRING" id="5601.A0A0D2CPH6"/>
<evidence type="ECO:0000256" key="3">
    <source>
        <dbReference type="ARBA" id="ARBA00023015"/>
    </source>
</evidence>
<dbReference type="InterPro" id="IPR036864">
    <property type="entry name" value="Zn2-C6_fun-type_DNA-bd_sf"/>
</dbReference>
<dbReference type="SUPFAM" id="SSF57701">
    <property type="entry name" value="Zn2/Cys6 DNA-binding domain"/>
    <property type="match status" value="1"/>
</dbReference>
<dbReference type="InterPro" id="IPR050987">
    <property type="entry name" value="AtrR-like"/>
</dbReference>
<evidence type="ECO:0000256" key="4">
    <source>
        <dbReference type="ARBA" id="ARBA00023125"/>
    </source>
</evidence>
<dbReference type="PANTHER" id="PTHR46910">
    <property type="entry name" value="TRANSCRIPTION FACTOR PDR1"/>
    <property type="match status" value="1"/>
</dbReference>
<feature type="region of interest" description="Disordered" evidence="7">
    <location>
        <begin position="1"/>
        <end position="26"/>
    </location>
</feature>
<evidence type="ECO:0000256" key="1">
    <source>
        <dbReference type="ARBA" id="ARBA00004123"/>
    </source>
</evidence>
<dbReference type="InterPro" id="IPR007219">
    <property type="entry name" value="XnlR_reg_dom"/>
</dbReference>
<keyword evidence="10" id="KW-1185">Reference proteome</keyword>
<dbReference type="SMART" id="SM00066">
    <property type="entry name" value="GAL4"/>
    <property type="match status" value="1"/>
</dbReference>
<name>A0A0D2CPH6_9EURO</name>
<evidence type="ECO:0000256" key="2">
    <source>
        <dbReference type="ARBA" id="ARBA00022723"/>
    </source>
</evidence>
<dbReference type="Pfam" id="PF00172">
    <property type="entry name" value="Zn_clus"/>
    <property type="match status" value="1"/>
</dbReference>
<proteinExistence type="predicted"/>
<dbReference type="Gene3D" id="4.10.240.10">
    <property type="entry name" value="Zn(2)-C6 fungal-type DNA-binding domain"/>
    <property type="match status" value="1"/>
</dbReference>
<dbReference type="SMART" id="SM00906">
    <property type="entry name" value="Fungal_trans"/>
    <property type="match status" value="1"/>
</dbReference>
<evidence type="ECO:0000313" key="10">
    <source>
        <dbReference type="Proteomes" id="UP000054266"/>
    </source>
</evidence>
<reference evidence="9 10" key="1">
    <citation type="submission" date="2015-01" db="EMBL/GenBank/DDBJ databases">
        <title>The Genome Sequence of Capronia semiimmersa CBS27337.</title>
        <authorList>
            <consortium name="The Broad Institute Genomics Platform"/>
            <person name="Cuomo C."/>
            <person name="de Hoog S."/>
            <person name="Gorbushina A."/>
            <person name="Stielow B."/>
            <person name="Teixiera M."/>
            <person name="Abouelleil A."/>
            <person name="Chapman S.B."/>
            <person name="Priest M."/>
            <person name="Young S.K."/>
            <person name="Wortman J."/>
            <person name="Nusbaum C."/>
            <person name="Birren B."/>
        </authorList>
    </citation>
    <scope>NUCLEOTIDE SEQUENCE [LARGE SCALE GENOMIC DNA]</scope>
    <source>
        <strain evidence="9 10">CBS 27337</strain>
    </source>
</reference>
<dbReference type="EMBL" id="KN846959">
    <property type="protein sequence ID" value="KIW67046.1"/>
    <property type="molecule type" value="Genomic_DNA"/>
</dbReference>
<evidence type="ECO:0000259" key="8">
    <source>
        <dbReference type="PROSITE" id="PS50048"/>
    </source>
</evidence>
<keyword evidence="6" id="KW-0539">Nucleus</keyword>